<accession>A0A6A8BV58</accession>
<gene>
    <name evidence="2" type="ORF">F4U06_08320</name>
</gene>
<keyword evidence="1" id="KW-0472">Membrane</keyword>
<organism evidence="2">
    <name type="scientific">Acinetobacter baumannii</name>
    <dbReference type="NCBI Taxonomy" id="470"/>
    <lineage>
        <taxon>Bacteria</taxon>
        <taxon>Pseudomonadati</taxon>
        <taxon>Pseudomonadota</taxon>
        <taxon>Gammaproteobacteria</taxon>
        <taxon>Moraxellales</taxon>
        <taxon>Moraxellaceae</taxon>
        <taxon>Acinetobacter</taxon>
        <taxon>Acinetobacter calcoaceticus/baumannii complex</taxon>
    </lineage>
</organism>
<name>A0A6A8BV58_ACIBA</name>
<keyword evidence="1" id="KW-1133">Transmembrane helix</keyword>
<protein>
    <submittedName>
        <fullName evidence="2">DUF3307 domain-containing protein</fullName>
    </submittedName>
</protein>
<keyword evidence="1" id="KW-0812">Transmembrane</keyword>
<dbReference type="EMBL" id="VYSM01000014">
    <property type="protein sequence ID" value="MQZ84192.1"/>
    <property type="molecule type" value="Genomic_DNA"/>
</dbReference>
<feature type="transmembrane region" description="Helical" evidence="1">
    <location>
        <begin position="48"/>
        <end position="78"/>
    </location>
</feature>
<comment type="caution">
    <text evidence="2">The sequence shown here is derived from an EMBL/GenBank/DDBJ whole genome shotgun (WGS) entry which is preliminary data.</text>
</comment>
<evidence type="ECO:0000256" key="1">
    <source>
        <dbReference type="SAM" id="Phobius"/>
    </source>
</evidence>
<feature type="transmembrane region" description="Helical" evidence="1">
    <location>
        <begin position="90"/>
        <end position="110"/>
    </location>
</feature>
<dbReference type="InterPro" id="IPR021737">
    <property type="entry name" value="Phage_phiKZ_Orf197"/>
</dbReference>
<sequence length="111" mass="12505">MAMEIAQLLVALVMAHFLCDFALQNDFVANFKARFVGDKKNDMWGWVLSAHCAIHALPVFLLTKSLGLSLLMFVTHFVIDLMKCEKKISFNLDQSLHLTVVFLITGLYALS</sequence>
<dbReference type="Pfam" id="PF11750">
    <property type="entry name" value="DUF3307"/>
    <property type="match status" value="1"/>
</dbReference>
<dbReference type="AlphaFoldDB" id="A0A6A8BV58"/>
<reference evidence="2" key="1">
    <citation type="submission" date="2019-09" db="EMBL/GenBank/DDBJ databases">
        <title>Distinct mechanisms of dissemination of NDM-1 metallo-beta-betalactamase in Acinetobacter species spp. in Argentina.</title>
        <authorList>
            <person name="Maria R.S."/>
            <person name="Adams M.D."/>
        </authorList>
    </citation>
    <scope>NUCLEOTIDE SEQUENCE</scope>
    <source>
        <strain evidence="2">AMA47</strain>
    </source>
</reference>
<proteinExistence type="predicted"/>
<evidence type="ECO:0000313" key="2">
    <source>
        <dbReference type="EMBL" id="MQZ84192.1"/>
    </source>
</evidence>